<keyword evidence="4" id="KW-1185">Reference proteome</keyword>
<dbReference type="EMBL" id="ABEU02000009">
    <property type="protein sequence ID" value="PNR47979.1"/>
    <property type="molecule type" value="Genomic_DNA"/>
</dbReference>
<dbReference type="RefSeq" id="XP_024385020.1">
    <property type="nucleotide sequence ID" value="XM_024529252.2"/>
</dbReference>
<feature type="compositionally biased region" description="Low complexity" evidence="1">
    <location>
        <begin position="165"/>
        <end position="177"/>
    </location>
</feature>
<feature type="region of interest" description="Disordered" evidence="1">
    <location>
        <begin position="149"/>
        <end position="229"/>
    </location>
</feature>
<dbReference type="Gramene" id="Pp3c9_8440V3.5">
    <property type="protein sequence ID" value="Pp3c9_8440V3.5"/>
    <property type="gene ID" value="Pp3c9_8440"/>
</dbReference>
<dbReference type="Gramene" id="Pp3c9_8440V3.1">
    <property type="protein sequence ID" value="Pp3c9_8440V3.1"/>
    <property type="gene ID" value="Pp3c9_8440"/>
</dbReference>
<proteinExistence type="predicted"/>
<evidence type="ECO:0000313" key="2">
    <source>
        <dbReference type="EMBL" id="PNR47979.1"/>
    </source>
</evidence>
<evidence type="ECO:0000313" key="3">
    <source>
        <dbReference type="EnsemblPlants" id="Pp3c9_8440V3.1"/>
    </source>
</evidence>
<reference evidence="2 4" key="1">
    <citation type="journal article" date="2008" name="Science">
        <title>The Physcomitrella genome reveals evolutionary insights into the conquest of land by plants.</title>
        <authorList>
            <person name="Rensing S."/>
            <person name="Lang D."/>
            <person name="Zimmer A."/>
            <person name="Terry A."/>
            <person name="Salamov A."/>
            <person name="Shapiro H."/>
            <person name="Nishiyama T."/>
            <person name="Perroud P.-F."/>
            <person name="Lindquist E."/>
            <person name="Kamisugi Y."/>
            <person name="Tanahashi T."/>
            <person name="Sakakibara K."/>
            <person name="Fujita T."/>
            <person name="Oishi K."/>
            <person name="Shin-I T."/>
            <person name="Kuroki Y."/>
            <person name="Toyoda A."/>
            <person name="Suzuki Y."/>
            <person name="Hashimoto A."/>
            <person name="Yamaguchi K."/>
            <person name="Sugano A."/>
            <person name="Kohara Y."/>
            <person name="Fujiyama A."/>
            <person name="Anterola A."/>
            <person name="Aoki S."/>
            <person name="Ashton N."/>
            <person name="Barbazuk W.B."/>
            <person name="Barker E."/>
            <person name="Bennetzen J."/>
            <person name="Bezanilla M."/>
            <person name="Blankenship R."/>
            <person name="Cho S.H."/>
            <person name="Dutcher S."/>
            <person name="Estelle M."/>
            <person name="Fawcett J.A."/>
            <person name="Gundlach H."/>
            <person name="Hanada K."/>
            <person name="Heyl A."/>
            <person name="Hicks K.A."/>
            <person name="Hugh J."/>
            <person name="Lohr M."/>
            <person name="Mayer K."/>
            <person name="Melkozernov A."/>
            <person name="Murata T."/>
            <person name="Nelson D."/>
            <person name="Pils B."/>
            <person name="Prigge M."/>
            <person name="Reiss B."/>
            <person name="Renner T."/>
            <person name="Rombauts S."/>
            <person name="Rushton P."/>
            <person name="Sanderfoot A."/>
            <person name="Schween G."/>
            <person name="Shiu S.-H."/>
            <person name="Stueber K."/>
            <person name="Theodoulou F.L."/>
            <person name="Tu H."/>
            <person name="Van de Peer Y."/>
            <person name="Verrier P.J."/>
            <person name="Waters E."/>
            <person name="Wood A."/>
            <person name="Yang L."/>
            <person name="Cove D."/>
            <person name="Cuming A."/>
            <person name="Hasebe M."/>
            <person name="Lucas S."/>
            <person name="Mishler D.B."/>
            <person name="Reski R."/>
            <person name="Grigoriev I."/>
            <person name="Quatrano R.S."/>
            <person name="Boore J.L."/>
        </authorList>
    </citation>
    <scope>NUCLEOTIDE SEQUENCE [LARGE SCALE GENOMIC DNA]</scope>
    <source>
        <strain evidence="3 4">cv. Gransden 2004</strain>
    </source>
</reference>
<dbReference type="HOGENOM" id="CLU_795452_0_0_1"/>
<dbReference type="OrthoDB" id="1966125at2759"/>
<feature type="compositionally biased region" description="Low complexity" evidence="1">
    <location>
        <begin position="189"/>
        <end position="200"/>
    </location>
</feature>
<dbReference type="EnsemblPlants" id="Pp3c9_8440V3.1">
    <property type="protein sequence ID" value="Pp3c9_8440V3.1"/>
    <property type="gene ID" value="Pp3c9_8440"/>
</dbReference>
<evidence type="ECO:0000313" key="4">
    <source>
        <dbReference type="Proteomes" id="UP000006727"/>
    </source>
</evidence>
<dbReference type="PaxDb" id="3218-PP1S24_201V6.1"/>
<gene>
    <name evidence="3" type="primary">LOC112286888</name>
    <name evidence="2" type="ORF">PHYPA_012452</name>
</gene>
<dbReference type="EnsemblPlants" id="Pp3c9_8440V3.4">
    <property type="protein sequence ID" value="Pp3c9_8440V3.4"/>
    <property type="gene ID" value="Pp3c9_8440"/>
</dbReference>
<accession>A9RRQ7</accession>
<dbReference type="EnsemblPlants" id="Pp3c9_8440V3.3">
    <property type="protein sequence ID" value="Pp3c9_8440V3.3"/>
    <property type="gene ID" value="Pp3c9_8440"/>
</dbReference>
<dbReference type="EnsemblPlants" id="Pp3c9_8440V3.5">
    <property type="protein sequence ID" value="Pp3c9_8440V3.5"/>
    <property type="gene ID" value="Pp3c9_8440"/>
</dbReference>
<dbReference type="Gramene" id="Pp3c9_8440V3.4">
    <property type="protein sequence ID" value="Pp3c9_8440V3.4"/>
    <property type="gene ID" value="Pp3c9_8440"/>
</dbReference>
<sequence>MAAKVTFINQNDKSRSFKLNLFGPEKNRVRVNNVLAVFKSSVAIMGDGSIMEADDDGLSMDTFVAGGTYTLSLVPQDAAPLAGAAEEPPVMMPMQNWGANPGGSANLPYVQEEVRPVANLNINATKEKPLPKGLKRDFRGIPLIVSEQGGLETVEPSSSHVDSMQAPQHNPAHQPQHQSHEVGDLVGFLQGSSGQGLQLSKDGSIPEGESEEDVAGSTPCIDDGKASRGHTRCVKCGHSKNPSAKLQCTHCGAYLRDQTKARVAQRWAMLKEKAKREGRLGDKAWQRRKKYAFDKLTDLTLLDLENTYFALFMSRRNREGDKFSYDGWYSEGAGKEFVTTGDVEAIWKSFVKKHHKRKLLPAHEYDVGHVGGELEAGPG</sequence>
<evidence type="ECO:0000256" key="1">
    <source>
        <dbReference type="SAM" id="MobiDB-lite"/>
    </source>
</evidence>
<dbReference type="AlphaFoldDB" id="A9RRQ7"/>
<dbReference type="RefSeq" id="XP_024385021.1">
    <property type="nucleotide sequence ID" value="XM_024529253.2"/>
</dbReference>
<dbReference type="Proteomes" id="UP000006727">
    <property type="component" value="Chromosome 9"/>
</dbReference>
<dbReference type="Gramene" id="Pp3c9_8440V3.2">
    <property type="protein sequence ID" value="Pp3c9_8440V3.2"/>
    <property type="gene ID" value="Pp3c9_8440"/>
</dbReference>
<dbReference type="Gramene" id="Pp3c9_8440V3.3">
    <property type="protein sequence ID" value="Pp3c9_8440V3.3"/>
    <property type="gene ID" value="Pp3c9_8440"/>
</dbReference>
<dbReference type="RefSeq" id="XP_024385019.1">
    <property type="nucleotide sequence ID" value="XM_024529251.2"/>
</dbReference>
<organism evidence="2">
    <name type="scientific">Physcomitrium patens</name>
    <name type="common">Spreading-leaved earth moss</name>
    <name type="synonym">Physcomitrella patens</name>
    <dbReference type="NCBI Taxonomy" id="3218"/>
    <lineage>
        <taxon>Eukaryota</taxon>
        <taxon>Viridiplantae</taxon>
        <taxon>Streptophyta</taxon>
        <taxon>Embryophyta</taxon>
        <taxon>Bryophyta</taxon>
        <taxon>Bryophytina</taxon>
        <taxon>Bryopsida</taxon>
        <taxon>Funariidae</taxon>
        <taxon>Funariales</taxon>
        <taxon>Funariaceae</taxon>
        <taxon>Physcomitrium</taxon>
    </lineage>
</organism>
<dbReference type="GeneID" id="112286888"/>
<reference evidence="2 4" key="2">
    <citation type="journal article" date="2018" name="Plant J.">
        <title>The Physcomitrella patens chromosome-scale assembly reveals moss genome structure and evolution.</title>
        <authorList>
            <person name="Lang D."/>
            <person name="Ullrich K.K."/>
            <person name="Murat F."/>
            <person name="Fuchs J."/>
            <person name="Jenkins J."/>
            <person name="Haas F.B."/>
            <person name="Piednoel M."/>
            <person name="Gundlach H."/>
            <person name="Van Bel M."/>
            <person name="Meyberg R."/>
            <person name="Vives C."/>
            <person name="Morata J."/>
            <person name="Symeonidi A."/>
            <person name="Hiss M."/>
            <person name="Muchero W."/>
            <person name="Kamisugi Y."/>
            <person name="Saleh O."/>
            <person name="Blanc G."/>
            <person name="Decker E.L."/>
            <person name="van Gessel N."/>
            <person name="Grimwood J."/>
            <person name="Hayes R.D."/>
            <person name="Graham S.W."/>
            <person name="Gunter L.E."/>
            <person name="McDaniel S.F."/>
            <person name="Hoernstein S.N.W."/>
            <person name="Larsson A."/>
            <person name="Li F.W."/>
            <person name="Perroud P.F."/>
            <person name="Phillips J."/>
            <person name="Ranjan P."/>
            <person name="Rokshar D.S."/>
            <person name="Rothfels C.J."/>
            <person name="Schneider L."/>
            <person name="Shu S."/>
            <person name="Stevenson D.W."/>
            <person name="Thummler F."/>
            <person name="Tillich M."/>
            <person name="Villarreal Aguilar J.C."/>
            <person name="Widiez T."/>
            <person name="Wong G.K."/>
            <person name="Wymore A."/>
            <person name="Zhang Y."/>
            <person name="Zimmer A.D."/>
            <person name="Quatrano R.S."/>
            <person name="Mayer K.F.X."/>
            <person name="Goodstein D."/>
            <person name="Casacuberta J.M."/>
            <person name="Vandepoele K."/>
            <person name="Reski R."/>
            <person name="Cuming A.C."/>
            <person name="Tuskan G.A."/>
            <person name="Maumus F."/>
            <person name="Salse J."/>
            <person name="Schmutz J."/>
            <person name="Rensing S.A."/>
        </authorList>
    </citation>
    <scope>NUCLEOTIDE SEQUENCE [LARGE SCALE GENOMIC DNA]</scope>
    <source>
        <strain evidence="3 4">cv. Gransden 2004</strain>
    </source>
</reference>
<dbReference type="EnsemblPlants" id="Pp3c9_8440V3.2">
    <property type="protein sequence ID" value="Pp3c9_8440V3.2"/>
    <property type="gene ID" value="Pp3c9_8440"/>
</dbReference>
<reference evidence="3" key="3">
    <citation type="submission" date="2020-12" db="UniProtKB">
        <authorList>
            <consortium name="EnsemblPlants"/>
        </authorList>
    </citation>
    <scope>IDENTIFICATION</scope>
</reference>
<protein>
    <submittedName>
        <fullName evidence="2 3">Uncharacterized protein</fullName>
    </submittedName>
</protein>
<dbReference type="KEGG" id="ppp:112286888"/>
<name>A9RRQ7_PHYPA</name>